<protein>
    <submittedName>
        <fullName evidence="1">Uncharacterized protein</fullName>
    </submittedName>
</protein>
<name>A0A8X7W4S3_BRACI</name>
<dbReference type="Proteomes" id="UP000886595">
    <property type="component" value="Unassembled WGS sequence"/>
</dbReference>
<sequence>MTGEETRVPDLTLRIRSEMATVNGIKEAAAAGSGSAAGGSWTVVGGRLRQRRAVDGSVAAGFCSGRASLVVSLVGYT</sequence>
<reference evidence="1 2" key="1">
    <citation type="submission" date="2020-02" db="EMBL/GenBank/DDBJ databases">
        <authorList>
            <person name="Ma Q."/>
            <person name="Huang Y."/>
            <person name="Song X."/>
            <person name="Pei D."/>
        </authorList>
    </citation>
    <scope>NUCLEOTIDE SEQUENCE [LARGE SCALE GENOMIC DNA]</scope>
    <source>
        <strain evidence="1">Sxm20200214</strain>
        <tissue evidence="1">Leaf</tissue>
    </source>
</reference>
<dbReference type="AlphaFoldDB" id="A0A8X7W4S3"/>
<evidence type="ECO:0000313" key="2">
    <source>
        <dbReference type="Proteomes" id="UP000886595"/>
    </source>
</evidence>
<accession>A0A8X7W4S3</accession>
<proteinExistence type="predicted"/>
<gene>
    <name evidence="1" type="ORF">Bca52824_016249</name>
</gene>
<evidence type="ECO:0000313" key="1">
    <source>
        <dbReference type="EMBL" id="KAG2323036.1"/>
    </source>
</evidence>
<dbReference type="EMBL" id="JAAMPC010000003">
    <property type="protein sequence ID" value="KAG2323036.1"/>
    <property type="molecule type" value="Genomic_DNA"/>
</dbReference>
<organism evidence="1 2">
    <name type="scientific">Brassica carinata</name>
    <name type="common">Ethiopian mustard</name>
    <name type="synonym">Abyssinian cabbage</name>
    <dbReference type="NCBI Taxonomy" id="52824"/>
    <lineage>
        <taxon>Eukaryota</taxon>
        <taxon>Viridiplantae</taxon>
        <taxon>Streptophyta</taxon>
        <taxon>Embryophyta</taxon>
        <taxon>Tracheophyta</taxon>
        <taxon>Spermatophyta</taxon>
        <taxon>Magnoliopsida</taxon>
        <taxon>eudicotyledons</taxon>
        <taxon>Gunneridae</taxon>
        <taxon>Pentapetalae</taxon>
        <taxon>rosids</taxon>
        <taxon>malvids</taxon>
        <taxon>Brassicales</taxon>
        <taxon>Brassicaceae</taxon>
        <taxon>Brassiceae</taxon>
        <taxon>Brassica</taxon>
    </lineage>
</organism>
<keyword evidence="2" id="KW-1185">Reference proteome</keyword>
<comment type="caution">
    <text evidence="1">The sequence shown here is derived from an EMBL/GenBank/DDBJ whole genome shotgun (WGS) entry which is preliminary data.</text>
</comment>